<accession>A0A8I6RZ07</accession>
<evidence type="ECO:0000313" key="13">
    <source>
        <dbReference type="Proteomes" id="UP000494040"/>
    </source>
</evidence>
<evidence type="ECO:0000256" key="2">
    <source>
        <dbReference type="ARBA" id="ARBA00022862"/>
    </source>
</evidence>
<dbReference type="InterPro" id="IPR019479">
    <property type="entry name" value="Peroxiredoxin_C"/>
</dbReference>
<protein>
    <recommendedName>
        <fullName evidence="6">1-Cys peroxiredoxin</fullName>
    </recommendedName>
</protein>
<dbReference type="SUPFAM" id="SSF52833">
    <property type="entry name" value="Thioredoxin-like"/>
    <property type="match status" value="1"/>
</dbReference>
<comment type="function">
    <text evidence="7">Thiol-specific peroxidase that catalyzes the reduction of hydrogen peroxide and organic hydroperoxides to water and alcohols, respectively. Plays a role in cell protection against oxidative stress by detoxifying peroxides.</text>
</comment>
<dbReference type="GO" id="GO:0005739">
    <property type="term" value="C:mitochondrion"/>
    <property type="evidence" value="ECO:0007669"/>
    <property type="project" value="TreeGrafter"/>
</dbReference>
<evidence type="ECO:0000256" key="8">
    <source>
        <dbReference type="ARBA" id="ARBA00051132"/>
    </source>
</evidence>
<proteinExistence type="inferred from homology"/>
<evidence type="ECO:0000256" key="1">
    <source>
        <dbReference type="ARBA" id="ARBA00022559"/>
    </source>
</evidence>
<sequence length="221" mass="24848">MVNLGDEFPNFEAQTTEGPVQFHNWLGNSWCIFFSHPNAFTPVCTTELGRVAELLPEFEKRNVKVMGCSCDPVEDVLKWIEDIKSYSKLNVGKFPYPIVADESRSLAVQLGMIDPEEKNKEGLPVTCRAVFVIDPKKKLRLSILYPATTGRNFTEILRVVDSLQLTDEKLVATPADWKQGDACMVLPTLSNEKASELFPAGYFTVHVPSGKEYIRKTPHPK</sequence>
<dbReference type="AlphaFoldDB" id="A0A8I6RZ07"/>
<dbReference type="InterPro" id="IPR024706">
    <property type="entry name" value="Peroxiredoxin_AhpC-typ"/>
</dbReference>
<evidence type="ECO:0000256" key="7">
    <source>
        <dbReference type="ARBA" id="ARBA00037420"/>
    </source>
</evidence>
<evidence type="ECO:0000259" key="11">
    <source>
        <dbReference type="PROSITE" id="PS51352"/>
    </source>
</evidence>
<keyword evidence="1 9" id="KW-0575">Peroxidase</keyword>
<feature type="domain" description="Thioredoxin" evidence="11">
    <location>
        <begin position="2"/>
        <end position="165"/>
    </location>
</feature>
<evidence type="ECO:0000256" key="5">
    <source>
        <dbReference type="ARBA" id="ARBA00025719"/>
    </source>
</evidence>
<dbReference type="Proteomes" id="UP000494040">
    <property type="component" value="Unassembled WGS sequence"/>
</dbReference>
<dbReference type="GO" id="GO:0051920">
    <property type="term" value="F:peroxiredoxin activity"/>
    <property type="evidence" value="ECO:0007669"/>
    <property type="project" value="InterPro"/>
</dbReference>
<dbReference type="EnsemblMetazoa" id="XM_014397983.2">
    <property type="protein sequence ID" value="XP_014253469.1"/>
    <property type="gene ID" value="LOC106668844"/>
</dbReference>
<dbReference type="InterPro" id="IPR000866">
    <property type="entry name" value="AhpC/TSA"/>
</dbReference>
<gene>
    <name evidence="12" type="primary">106668844</name>
</gene>
<dbReference type="InterPro" id="IPR013766">
    <property type="entry name" value="Thioredoxin_domain"/>
</dbReference>
<dbReference type="OMA" id="HGPMNIP"/>
<keyword evidence="3 9" id="KW-0560">Oxidoreductase</keyword>
<keyword evidence="4 9" id="KW-0676">Redox-active center</keyword>
<dbReference type="PROSITE" id="PS51352">
    <property type="entry name" value="THIOREDOXIN_2"/>
    <property type="match status" value="1"/>
</dbReference>
<evidence type="ECO:0000313" key="12">
    <source>
        <dbReference type="EnsemblMetazoa" id="XP_014253469.1"/>
    </source>
</evidence>
<evidence type="ECO:0000256" key="9">
    <source>
        <dbReference type="PIRNR" id="PIRNR000239"/>
    </source>
</evidence>
<dbReference type="GO" id="GO:0005829">
    <property type="term" value="C:cytosol"/>
    <property type="evidence" value="ECO:0007669"/>
    <property type="project" value="TreeGrafter"/>
</dbReference>
<reference evidence="12" key="1">
    <citation type="submission" date="2022-01" db="UniProtKB">
        <authorList>
            <consortium name="EnsemblMetazoa"/>
        </authorList>
    </citation>
    <scope>IDENTIFICATION</scope>
</reference>
<organism evidence="12 13">
    <name type="scientific">Cimex lectularius</name>
    <name type="common">Bed bug</name>
    <name type="synonym">Acanthia lectularia</name>
    <dbReference type="NCBI Taxonomy" id="79782"/>
    <lineage>
        <taxon>Eukaryota</taxon>
        <taxon>Metazoa</taxon>
        <taxon>Ecdysozoa</taxon>
        <taxon>Arthropoda</taxon>
        <taxon>Hexapoda</taxon>
        <taxon>Insecta</taxon>
        <taxon>Pterygota</taxon>
        <taxon>Neoptera</taxon>
        <taxon>Paraneoptera</taxon>
        <taxon>Hemiptera</taxon>
        <taxon>Heteroptera</taxon>
        <taxon>Panheteroptera</taxon>
        <taxon>Cimicomorpha</taxon>
        <taxon>Cimicidae</taxon>
        <taxon>Cimex</taxon>
    </lineage>
</organism>
<dbReference type="PANTHER" id="PTHR43503">
    <property type="entry name" value="MCG48959-RELATED"/>
    <property type="match status" value="1"/>
</dbReference>
<dbReference type="Gene3D" id="3.30.1020.10">
    <property type="entry name" value="Antioxidant, Horf6, Chain A, domain2"/>
    <property type="match status" value="1"/>
</dbReference>
<dbReference type="PANTHER" id="PTHR43503:SF4">
    <property type="entry name" value="PEROXIREDOXIN-6"/>
    <property type="match status" value="1"/>
</dbReference>
<dbReference type="CDD" id="cd03016">
    <property type="entry name" value="PRX_1cys"/>
    <property type="match status" value="1"/>
</dbReference>
<dbReference type="FunFam" id="3.30.1020.10:FF:000001">
    <property type="entry name" value="1-Cys peroxiredoxin"/>
    <property type="match status" value="1"/>
</dbReference>
<comment type="similarity">
    <text evidence="5">Belongs to the peroxiredoxin family. Prx6 subfamily.</text>
</comment>
<dbReference type="Pfam" id="PF10417">
    <property type="entry name" value="1-cysPrx_C"/>
    <property type="match status" value="1"/>
</dbReference>
<dbReference type="OrthoDB" id="2996783at2759"/>
<evidence type="ECO:0000256" key="4">
    <source>
        <dbReference type="ARBA" id="ARBA00023284"/>
    </source>
</evidence>
<dbReference type="GO" id="GO:0045454">
    <property type="term" value="P:cell redox homeostasis"/>
    <property type="evidence" value="ECO:0007669"/>
    <property type="project" value="TreeGrafter"/>
</dbReference>
<keyword evidence="2 9" id="KW-0049">Antioxidant</keyword>
<name>A0A8I6RZ07_CIMLE</name>
<dbReference type="FunFam" id="3.40.30.10:FF:000011">
    <property type="entry name" value="Peroxiredoxin PRX1"/>
    <property type="match status" value="1"/>
</dbReference>
<evidence type="ECO:0000256" key="10">
    <source>
        <dbReference type="PIRSR" id="PIRSR000239-1"/>
    </source>
</evidence>
<dbReference type="Gene3D" id="3.40.30.10">
    <property type="entry name" value="Glutaredoxin"/>
    <property type="match status" value="1"/>
</dbReference>
<evidence type="ECO:0000256" key="6">
    <source>
        <dbReference type="ARBA" id="ARBA00026176"/>
    </source>
</evidence>
<feature type="active site" description="Cysteine sulfenic acid (-SOH) intermediate; for peroxidase activity" evidence="10">
    <location>
        <position position="44"/>
    </location>
</feature>
<keyword evidence="13" id="KW-1185">Reference proteome</keyword>
<dbReference type="InterPro" id="IPR045020">
    <property type="entry name" value="PRX_1cys"/>
</dbReference>
<dbReference type="InterPro" id="IPR036249">
    <property type="entry name" value="Thioredoxin-like_sf"/>
</dbReference>
<evidence type="ECO:0000256" key="3">
    <source>
        <dbReference type="ARBA" id="ARBA00023002"/>
    </source>
</evidence>
<dbReference type="Pfam" id="PF00578">
    <property type="entry name" value="AhpC-TSA"/>
    <property type="match status" value="1"/>
</dbReference>
<comment type="catalytic activity">
    <reaction evidence="8">
        <text>a hydroperoxide + [protein]-dithiol = [protein]-disulfide + an alcohol + H2O</text>
        <dbReference type="Rhea" id="RHEA:10008"/>
        <dbReference type="Rhea" id="RHEA-COMP:10593"/>
        <dbReference type="Rhea" id="RHEA-COMP:10594"/>
        <dbReference type="ChEBI" id="CHEBI:15377"/>
        <dbReference type="ChEBI" id="CHEBI:29950"/>
        <dbReference type="ChEBI" id="CHEBI:30879"/>
        <dbReference type="ChEBI" id="CHEBI:35924"/>
        <dbReference type="ChEBI" id="CHEBI:50058"/>
    </reaction>
</comment>
<dbReference type="PIRSF" id="PIRSF000239">
    <property type="entry name" value="AHPC"/>
    <property type="match status" value="1"/>
</dbReference>
<dbReference type="KEGG" id="clec:106668844"/>